<evidence type="ECO:0000313" key="2">
    <source>
        <dbReference type="Proteomes" id="UP000290649"/>
    </source>
</evidence>
<accession>A0A4Q0VRF2</accession>
<dbReference type="Proteomes" id="UP000290649">
    <property type="component" value="Unassembled WGS sequence"/>
</dbReference>
<reference evidence="1 2" key="1">
    <citation type="journal article" date="2019" name="Int. J. Syst. Evol. Microbiol.">
        <title>Anaerobacillus alkaliphilus sp. nov., a novel alkaliphilic and moderately halophilic bacterium.</title>
        <authorList>
            <person name="Borsodi A.K."/>
            <person name="Aszalos J.M."/>
            <person name="Bihari P."/>
            <person name="Nagy I."/>
            <person name="Schumann P."/>
            <person name="Sproer C."/>
            <person name="Kovacs A.L."/>
            <person name="Boka K."/>
            <person name="Dobosy P."/>
            <person name="Ovari M."/>
            <person name="Szili-Kovacs T."/>
            <person name="Toth E."/>
        </authorList>
    </citation>
    <scope>NUCLEOTIDE SEQUENCE [LARGE SCALE GENOMIC DNA]</scope>
    <source>
        <strain evidence="1 2">B16-10</strain>
    </source>
</reference>
<gene>
    <name evidence="1" type="ORF">DS745_19915</name>
</gene>
<comment type="caution">
    <text evidence="1">The sequence shown here is derived from an EMBL/GenBank/DDBJ whole genome shotgun (WGS) entry which is preliminary data.</text>
</comment>
<dbReference type="OrthoDB" id="9976004at2"/>
<protein>
    <submittedName>
        <fullName evidence="1">Uncharacterized protein</fullName>
    </submittedName>
</protein>
<dbReference type="EMBL" id="QOUX01000046">
    <property type="protein sequence ID" value="RXI98585.1"/>
    <property type="molecule type" value="Genomic_DNA"/>
</dbReference>
<sequence>MQYLTILLTILLGISFPQSQTMIVDKGELIQLDETITENAICLLTNEDNDKIVKQHKIFSQWAIDQQATFSRVLLSSPIYLLKRQQLLLVIKYNTTYYTHLF</sequence>
<keyword evidence="2" id="KW-1185">Reference proteome</keyword>
<evidence type="ECO:0000313" key="1">
    <source>
        <dbReference type="EMBL" id="RXI98585.1"/>
    </source>
</evidence>
<dbReference type="RefSeq" id="WP_129079939.1">
    <property type="nucleotide sequence ID" value="NZ_QOUX01000046.1"/>
</dbReference>
<dbReference type="AlphaFoldDB" id="A0A4Q0VRF2"/>
<proteinExistence type="predicted"/>
<organism evidence="1 2">
    <name type="scientific">Anaerobacillus alkaliphilus</name>
    <dbReference type="NCBI Taxonomy" id="1548597"/>
    <lineage>
        <taxon>Bacteria</taxon>
        <taxon>Bacillati</taxon>
        <taxon>Bacillota</taxon>
        <taxon>Bacilli</taxon>
        <taxon>Bacillales</taxon>
        <taxon>Bacillaceae</taxon>
        <taxon>Anaerobacillus</taxon>
    </lineage>
</organism>
<name>A0A4Q0VRF2_9BACI</name>